<evidence type="ECO:0000313" key="1">
    <source>
        <dbReference type="EMBL" id="MCC9641689.1"/>
    </source>
</evidence>
<keyword evidence="2" id="KW-1185">Reference proteome</keyword>
<evidence type="ECO:0000313" key="2">
    <source>
        <dbReference type="Proteomes" id="UP001430306"/>
    </source>
</evidence>
<evidence type="ECO:0008006" key="3">
    <source>
        <dbReference type="Google" id="ProtNLM"/>
    </source>
</evidence>
<dbReference type="Proteomes" id="UP001430306">
    <property type="component" value="Unassembled WGS sequence"/>
</dbReference>
<protein>
    <recommendedName>
        <fullName evidence="3">Transposase</fullName>
    </recommendedName>
</protein>
<comment type="caution">
    <text evidence="1">The sequence shown here is derived from an EMBL/GenBank/DDBJ whole genome shotgun (WGS) entry which is preliminary data.</text>
</comment>
<gene>
    <name evidence="1" type="ORF">LOC71_05335</name>
</gene>
<accession>A0ABS8NDQ7</accession>
<dbReference type="EMBL" id="JAJKFW010000012">
    <property type="protein sequence ID" value="MCC9641689.1"/>
    <property type="molecule type" value="Genomic_DNA"/>
</dbReference>
<proteinExistence type="predicted"/>
<name>A0ABS8NDQ7_9BACT</name>
<organism evidence="1 2">
    <name type="scientific">Rhodopirellula halodulae</name>
    <dbReference type="NCBI Taxonomy" id="2894198"/>
    <lineage>
        <taxon>Bacteria</taxon>
        <taxon>Pseudomonadati</taxon>
        <taxon>Planctomycetota</taxon>
        <taxon>Planctomycetia</taxon>
        <taxon>Pirellulales</taxon>
        <taxon>Pirellulaceae</taxon>
        <taxon>Rhodopirellula</taxon>
    </lineage>
</organism>
<reference evidence="1" key="1">
    <citation type="submission" date="2021-11" db="EMBL/GenBank/DDBJ databases">
        <title>Genome sequence.</title>
        <authorList>
            <person name="Sun Q."/>
        </authorList>
    </citation>
    <scope>NUCLEOTIDE SEQUENCE</scope>
    <source>
        <strain evidence="1">JC740</strain>
    </source>
</reference>
<dbReference type="RefSeq" id="WP_230272046.1">
    <property type="nucleotide sequence ID" value="NZ_JAJKFW010000012.1"/>
</dbReference>
<sequence length="225" mass="25886">MLQELSPAQTMLAHFIDPRITSIRSAHMHRKAEERAEQAFGVIKTVTDLPIQKPVYRNAQQFSEELVSQLFGERVGRLDYVNGQIVAHWFEKHRQRGLMQHDWRLERHEHTLTRTRFKHLPYTGCMPKRAREIHDAICSVPALMRSCRVLEGTVVGLKEDVVERWHEDTAFKVALDNAKQRVGEAAQGVRRGVERFAESVRSLPVFLGDPIIVVGSDLAIYGWLE</sequence>